<gene>
    <name evidence="1" type="ORF">HPB47_028225</name>
</gene>
<name>A0AC60PU16_IXOPE</name>
<dbReference type="EMBL" id="JABSTQ010009962">
    <property type="protein sequence ID" value="KAG0424557.1"/>
    <property type="molecule type" value="Genomic_DNA"/>
</dbReference>
<evidence type="ECO:0000313" key="1">
    <source>
        <dbReference type="EMBL" id="KAG0424557.1"/>
    </source>
</evidence>
<comment type="caution">
    <text evidence="1">The sequence shown here is derived from an EMBL/GenBank/DDBJ whole genome shotgun (WGS) entry which is preliminary data.</text>
</comment>
<sequence length="213" mass="23368">MLTPRAPVAYAGVEISVSLLATAGNLAVLVCFTRERRLRRRLTNYYILSLAVADLLVGLLAIPSAVLTRAGLPRDSPILCVAMLSFLVVLCTVSILHLVAVSVDRYWAILYPLAYQRLASEGVVFGVVLGCWVCGFALGFLPLMGWHDAAAASSGACLFLPVMKYGFLVFLYFATIVYPALLIAFFYVRIFIVVRKQVLEVQAIIEAITPHKR</sequence>
<keyword evidence="2" id="KW-1185">Reference proteome</keyword>
<evidence type="ECO:0000313" key="2">
    <source>
        <dbReference type="Proteomes" id="UP000805193"/>
    </source>
</evidence>
<protein>
    <submittedName>
        <fullName evidence="1">Uncharacterized protein</fullName>
    </submittedName>
</protein>
<organism evidence="1 2">
    <name type="scientific">Ixodes persulcatus</name>
    <name type="common">Taiga tick</name>
    <dbReference type="NCBI Taxonomy" id="34615"/>
    <lineage>
        <taxon>Eukaryota</taxon>
        <taxon>Metazoa</taxon>
        <taxon>Ecdysozoa</taxon>
        <taxon>Arthropoda</taxon>
        <taxon>Chelicerata</taxon>
        <taxon>Arachnida</taxon>
        <taxon>Acari</taxon>
        <taxon>Parasitiformes</taxon>
        <taxon>Ixodida</taxon>
        <taxon>Ixodoidea</taxon>
        <taxon>Ixodidae</taxon>
        <taxon>Ixodinae</taxon>
        <taxon>Ixodes</taxon>
    </lineage>
</organism>
<dbReference type="Proteomes" id="UP000805193">
    <property type="component" value="Unassembled WGS sequence"/>
</dbReference>
<reference evidence="1 2" key="1">
    <citation type="journal article" date="2020" name="Cell">
        <title>Large-Scale Comparative Analyses of Tick Genomes Elucidate Their Genetic Diversity and Vector Capacities.</title>
        <authorList>
            <consortium name="Tick Genome and Microbiome Consortium (TIGMIC)"/>
            <person name="Jia N."/>
            <person name="Wang J."/>
            <person name="Shi W."/>
            <person name="Du L."/>
            <person name="Sun Y."/>
            <person name="Zhan W."/>
            <person name="Jiang J.F."/>
            <person name="Wang Q."/>
            <person name="Zhang B."/>
            <person name="Ji P."/>
            <person name="Bell-Sakyi L."/>
            <person name="Cui X.M."/>
            <person name="Yuan T.T."/>
            <person name="Jiang B.G."/>
            <person name="Yang W.F."/>
            <person name="Lam T.T."/>
            <person name="Chang Q.C."/>
            <person name="Ding S.J."/>
            <person name="Wang X.J."/>
            <person name="Zhu J.G."/>
            <person name="Ruan X.D."/>
            <person name="Zhao L."/>
            <person name="Wei J.T."/>
            <person name="Ye R.Z."/>
            <person name="Que T.C."/>
            <person name="Du C.H."/>
            <person name="Zhou Y.H."/>
            <person name="Cheng J.X."/>
            <person name="Dai P.F."/>
            <person name="Guo W.B."/>
            <person name="Han X.H."/>
            <person name="Huang E.J."/>
            <person name="Li L.F."/>
            <person name="Wei W."/>
            <person name="Gao Y.C."/>
            <person name="Liu J.Z."/>
            <person name="Shao H.Z."/>
            <person name="Wang X."/>
            <person name="Wang C.C."/>
            <person name="Yang T.C."/>
            <person name="Huo Q.B."/>
            <person name="Li W."/>
            <person name="Chen H.Y."/>
            <person name="Chen S.E."/>
            <person name="Zhou L.G."/>
            <person name="Ni X.B."/>
            <person name="Tian J.H."/>
            <person name="Sheng Y."/>
            <person name="Liu T."/>
            <person name="Pan Y.S."/>
            <person name="Xia L.Y."/>
            <person name="Li J."/>
            <person name="Zhao F."/>
            <person name="Cao W.C."/>
        </authorList>
    </citation>
    <scope>NUCLEOTIDE SEQUENCE [LARGE SCALE GENOMIC DNA]</scope>
    <source>
        <strain evidence="1">Iper-2018</strain>
    </source>
</reference>
<accession>A0AC60PU16</accession>
<proteinExistence type="predicted"/>